<sequence>MVVKQRSDERFTRTTISVSNRVQKLQRFYKRIILGYIRYIYST</sequence>
<gene>
    <name evidence="1" type="ORF">GBAR_LOCUS18184</name>
</gene>
<evidence type="ECO:0000313" key="2">
    <source>
        <dbReference type="Proteomes" id="UP001174909"/>
    </source>
</evidence>
<protein>
    <submittedName>
        <fullName evidence="1">Uncharacterized protein</fullName>
    </submittedName>
</protein>
<name>A0AA35SN17_GEOBA</name>
<keyword evidence="2" id="KW-1185">Reference proteome</keyword>
<reference evidence="1" key="1">
    <citation type="submission" date="2023-03" db="EMBL/GenBank/DDBJ databases">
        <authorList>
            <person name="Steffen K."/>
            <person name="Cardenas P."/>
        </authorList>
    </citation>
    <scope>NUCLEOTIDE SEQUENCE</scope>
</reference>
<proteinExistence type="predicted"/>
<comment type="caution">
    <text evidence="1">The sequence shown here is derived from an EMBL/GenBank/DDBJ whole genome shotgun (WGS) entry which is preliminary data.</text>
</comment>
<evidence type="ECO:0000313" key="1">
    <source>
        <dbReference type="EMBL" id="CAI8032118.1"/>
    </source>
</evidence>
<organism evidence="1 2">
    <name type="scientific">Geodia barretti</name>
    <name type="common">Barrett's horny sponge</name>
    <dbReference type="NCBI Taxonomy" id="519541"/>
    <lineage>
        <taxon>Eukaryota</taxon>
        <taxon>Metazoa</taxon>
        <taxon>Porifera</taxon>
        <taxon>Demospongiae</taxon>
        <taxon>Heteroscleromorpha</taxon>
        <taxon>Tetractinellida</taxon>
        <taxon>Astrophorina</taxon>
        <taxon>Geodiidae</taxon>
        <taxon>Geodia</taxon>
    </lineage>
</organism>
<accession>A0AA35SN17</accession>
<dbReference type="Proteomes" id="UP001174909">
    <property type="component" value="Unassembled WGS sequence"/>
</dbReference>
<dbReference type="AlphaFoldDB" id="A0AA35SN17"/>
<dbReference type="EMBL" id="CASHTH010002584">
    <property type="protein sequence ID" value="CAI8032118.1"/>
    <property type="molecule type" value="Genomic_DNA"/>
</dbReference>